<dbReference type="SUPFAM" id="SSF53474">
    <property type="entry name" value="alpha/beta-Hydrolases"/>
    <property type="match status" value="1"/>
</dbReference>
<dbReference type="PANTHER" id="PTHR22538">
    <property type="entry name" value="CILIA- AND FLAGELLA-ASSOCIATED PROTEIN 74"/>
    <property type="match status" value="1"/>
</dbReference>
<evidence type="ECO:0000313" key="3">
    <source>
        <dbReference type="Proteomes" id="UP000429607"/>
    </source>
</evidence>
<proteinExistence type="predicted"/>
<comment type="caution">
    <text evidence="2">The sequence shown here is derived from an EMBL/GenBank/DDBJ whole genome shotgun (WGS) entry which is preliminary data.</text>
</comment>
<keyword evidence="1" id="KW-0732">Signal</keyword>
<reference evidence="2 3" key="1">
    <citation type="submission" date="2018-09" db="EMBL/GenBank/DDBJ databases">
        <title>Genomic investigation of the strawberry pathogen Phytophthora fragariae indicates pathogenicity is determined by transcriptional variation in three key races.</title>
        <authorList>
            <person name="Adams T.M."/>
            <person name="Armitage A.D."/>
            <person name="Sobczyk M.K."/>
            <person name="Bates H.J."/>
            <person name="Dunwell J.M."/>
            <person name="Nellist C.F."/>
            <person name="Harrison R.J."/>
        </authorList>
    </citation>
    <scope>NUCLEOTIDE SEQUENCE [LARGE SCALE GENOMIC DNA]</scope>
    <source>
        <strain evidence="2 3">SCRP249</strain>
    </source>
</reference>
<dbReference type="PANTHER" id="PTHR22538:SF1">
    <property type="entry name" value="VWFD DOMAIN-CONTAINING PROTEIN"/>
    <property type="match status" value="1"/>
</dbReference>
<organism evidence="2 3">
    <name type="scientific">Phytophthora rubi</name>
    <dbReference type="NCBI Taxonomy" id="129364"/>
    <lineage>
        <taxon>Eukaryota</taxon>
        <taxon>Sar</taxon>
        <taxon>Stramenopiles</taxon>
        <taxon>Oomycota</taxon>
        <taxon>Peronosporomycetes</taxon>
        <taxon>Peronosporales</taxon>
        <taxon>Peronosporaceae</taxon>
        <taxon>Phytophthora</taxon>
    </lineage>
</organism>
<evidence type="ECO:0000313" key="2">
    <source>
        <dbReference type="EMBL" id="KAE8989986.1"/>
    </source>
</evidence>
<feature type="signal peptide" evidence="1">
    <location>
        <begin position="1"/>
        <end position="23"/>
    </location>
</feature>
<sequence length="537" mass="58362">MKLLFVLATVFAALFAITAQAVATERTSTDTIWLSLRFRFTIKRSSMQVHGHSDFSVLANPIVSVLDTGNRVLYDTFATFTEDSTLYNYTLVNGRAYVSQASVDDSSSSPLVECEDTAMLLPINSIVAALFDAAPVSSISSKSSGAIECSTGNTFKVSVDEIDFGLCFSDSSGFTMYGNDMDIAVEYVKTHENISAPKFEKLESANCEKVASPSSVTSIGRSLLTGESISPHDARQLRAASFTFDFVLGDDDDSCSCKSTPRPCIFVHGLGIKKEEPENLDAFPTKYWGNLTDHAPCCSSMKYAMLNTVNNSWTDDKQQQKVCDRVLAVSETSQGTTVSDTIIITHSMGGLLVAGAIAAGKCSLDSSVSWVGLSAPMRGSMASNYFQDSCKNETNFVAEDLVAKTGYCPADDGIISLAYEGESYSSLELDAAYAAAQKVYLRDVTALMCSNGFSGLRSKRQWWYWMLGTVVPHKSWKSDGMVEFQSCAGGLPAAHFGNSYKNSFYVTKLNHADTAFRNGDSLLNKAKMPVKWFECLL</sequence>
<dbReference type="Proteomes" id="UP000429607">
    <property type="component" value="Unassembled WGS sequence"/>
</dbReference>
<name>A0A6A3J3Z6_9STRA</name>
<dbReference type="AlphaFoldDB" id="A0A6A3J3Z6"/>
<evidence type="ECO:0000256" key="1">
    <source>
        <dbReference type="SAM" id="SignalP"/>
    </source>
</evidence>
<dbReference type="Gene3D" id="3.40.50.1820">
    <property type="entry name" value="alpha/beta hydrolase"/>
    <property type="match status" value="1"/>
</dbReference>
<accession>A0A6A3J3Z6</accession>
<dbReference type="EMBL" id="QXFV01002286">
    <property type="protein sequence ID" value="KAE8989986.1"/>
    <property type="molecule type" value="Genomic_DNA"/>
</dbReference>
<gene>
    <name evidence="2" type="ORF">PR001_g21621</name>
</gene>
<evidence type="ECO:0008006" key="4">
    <source>
        <dbReference type="Google" id="ProtNLM"/>
    </source>
</evidence>
<dbReference type="InterPro" id="IPR029058">
    <property type="entry name" value="AB_hydrolase_fold"/>
</dbReference>
<feature type="chain" id="PRO_5025673479" description="GPI inositol-deacylase" evidence="1">
    <location>
        <begin position="24"/>
        <end position="537"/>
    </location>
</feature>
<protein>
    <recommendedName>
        <fullName evidence="4">GPI inositol-deacylase</fullName>
    </recommendedName>
</protein>